<dbReference type="SUPFAM" id="SSF53167">
    <property type="entry name" value="Purine and uridine phosphorylases"/>
    <property type="match status" value="1"/>
</dbReference>
<keyword evidence="4 7" id="KW-0378">Hydrolase</keyword>
<dbReference type="InterPro" id="IPR010049">
    <property type="entry name" value="MTA_SAH_Nsdase"/>
</dbReference>
<dbReference type="CDD" id="cd09008">
    <property type="entry name" value="MTAN"/>
    <property type="match status" value="1"/>
</dbReference>
<dbReference type="GO" id="GO:0009164">
    <property type="term" value="P:nucleoside catabolic process"/>
    <property type="evidence" value="ECO:0007669"/>
    <property type="project" value="InterPro"/>
</dbReference>
<evidence type="ECO:0000259" key="6">
    <source>
        <dbReference type="Pfam" id="PF01048"/>
    </source>
</evidence>
<protein>
    <recommendedName>
        <fullName evidence="2">adenosylhomocysteine nucleosidase</fullName>
        <ecNumber evidence="2">3.2.2.9</ecNumber>
    </recommendedName>
</protein>
<dbReference type="Gene3D" id="3.40.50.1580">
    <property type="entry name" value="Nucleoside phosphorylase domain"/>
    <property type="match status" value="1"/>
</dbReference>
<dbReference type="EMBL" id="CP064936">
    <property type="protein sequence ID" value="QQA00715.1"/>
    <property type="molecule type" value="Genomic_DNA"/>
</dbReference>
<dbReference type="Pfam" id="PF01048">
    <property type="entry name" value="PNP_UDP_1"/>
    <property type="match status" value="1"/>
</dbReference>
<keyword evidence="5" id="KW-0486">Methionine biosynthesis</keyword>
<dbReference type="GO" id="GO:0008782">
    <property type="term" value="F:adenosylhomocysteine nucleosidase activity"/>
    <property type="evidence" value="ECO:0007669"/>
    <property type="project" value="UniProtKB-EC"/>
</dbReference>
<keyword evidence="8" id="KW-1185">Reference proteome</keyword>
<dbReference type="NCBIfam" id="NF004079">
    <property type="entry name" value="PRK05584.1"/>
    <property type="match status" value="1"/>
</dbReference>
<evidence type="ECO:0000256" key="1">
    <source>
        <dbReference type="ARBA" id="ARBA00004945"/>
    </source>
</evidence>
<feature type="domain" description="Nucleoside phosphorylase" evidence="6">
    <location>
        <begin position="4"/>
        <end position="231"/>
    </location>
</feature>
<organism evidence="7 8">
    <name type="scientific">Treponema peruense</name>
    <dbReference type="NCBI Taxonomy" id="2787628"/>
    <lineage>
        <taxon>Bacteria</taxon>
        <taxon>Pseudomonadati</taxon>
        <taxon>Spirochaetota</taxon>
        <taxon>Spirochaetia</taxon>
        <taxon>Spirochaetales</taxon>
        <taxon>Treponemataceae</taxon>
        <taxon>Treponema</taxon>
    </lineage>
</organism>
<evidence type="ECO:0000313" key="7">
    <source>
        <dbReference type="EMBL" id="QQA00715.1"/>
    </source>
</evidence>
<dbReference type="RefSeq" id="WP_177528611.1">
    <property type="nucleotide sequence ID" value="NZ_CBCSHE010000008.1"/>
</dbReference>
<dbReference type="GO" id="GO:0019509">
    <property type="term" value="P:L-methionine salvage from methylthioadenosine"/>
    <property type="evidence" value="ECO:0007669"/>
    <property type="project" value="UniProtKB-UniPathway"/>
</dbReference>
<dbReference type="GO" id="GO:0008930">
    <property type="term" value="F:methylthioadenosine nucleosidase activity"/>
    <property type="evidence" value="ECO:0007669"/>
    <property type="project" value="InterPro"/>
</dbReference>
<comment type="pathway">
    <text evidence="1">Amino-acid biosynthesis; L-methionine biosynthesis via salvage pathway; S-methyl-5-thio-alpha-D-ribose 1-phosphate from S-methyl-5'-thioadenosine (hydrolase route): step 1/2.</text>
</comment>
<dbReference type="KEGG" id="tper:IWA51_10715"/>
<accession>A0A7T3V589</accession>
<dbReference type="InterPro" id="IPR000845">
    <property type="entry name" value="Nucleoside_phosphorylase_d"/>
</dbReference>
<keyword evidence="3" id="KW-0028">Amino-acid biosynthesis</keyword>
<dbReference type="AlphaFoldDB" id="A0A7T3V589"/>
<proteinExistence type="predicted"/>
<reference evidence="7 8" key="1">
    <citation type="submission" date="2020-11" db="EMBL/GenBank/DDBJ databases">
        <title>Treponema Peruensis nv. sp., first commensal Treponema isolated from human feces.</title>
        <authorList>
            <person name="Belkhou C."/>
            <person name="Raes J."/>
        </authorList>
    </citation>
    <scope>NUCLEOTIDE SEQUENCE [LARGE SCALE GENOMIC DNA]</scope>
    <source>
        <strain evidence="7 8">RCC2812</strain>
    </source>
</reference>
<evidence type="ECO:0000256" key="2">
    <source>
        <dbReference type="ARBA" id="ARBA00011974"/>
    </source>
</evidence>
<evidence type="ECO:0000256" key="4">
    <source>
        <dbReference type="ARBA" id="ARBA00022801"/>
    </source>
</evidence>
<dbReference type="PANTHER" id="PTHR46832">
    <property type="entry name" value="5'-METHYLTHIOADENOSINE/S-ADENOSYLHOMOCYSTEINE NUCLEOSIDASE"/>
    <property type="match status" value="1"/>
</dbReference>
<dbReference type="GO" id="GO:0005829">
    <property type="term" value="C:cytosol"/>
    <property type="evidence" value="ECO:0007669"/>
    <property type="project" value="TreeGrafter"/>
</dbReference>
<dbReference type="EC" id="3.2.2.9" evidence="2"/>
<dbReference type="NCBIfam" id="TIGR01704">
    <property type="entry name" value="MTA_SAH-Nsdase"/>
    <property type="match status" value="1"/>
</dbReference>
<dbReference type="UniPathway" id="UPA00904">
    <property type="reaction ID" value="UER00871"/>
</dbReference>
<dbReference type="GO" id="GO:0019284">
    <property type="term" value="P:L-methionine salvage from S-adenosylmethionine"/>
    <property type="evidence" value="ECO:0007669"/>
    <property type="project" value="TreeGrafter"/>
</dbReference>
<dbReference type="PANTHER" id="PTHR46832:SF1">
    <property type="entry name" value="5'-METHYLTHIOADENOSINE_S-ADENOSYLHOMOCYSTEINE NUCLEOSIDASE"/>
    <property type="match status" value="1"/>
</dbReference>
<evidence type="ECO:0000313" key="8">
    <source>
        <dbReference type="Proteomes" id="UP000595224"/>
    </source>
</evidence>
<evidence type="ECO:0000256" key="5">
    <source>
        <dbReference type="ARBA" id="ARBA00023167"/>
    </source>
</evidence>
<gene>
    <name evidence="7" type="ORF">IWA51_10715</name>
</gene>
<keyword evidence="7" id="KW-0326">Glycosidase</keyword>
<dbReference type="InterPro" id="IPR035994">
    <property type="entry name" value="Nucleoside_phosphorylase_sf"/>
</dbReference>
<name>A0A7T3V589_9SPIR</name>
<sequence length="236" mass="25302">MQKKVGIIGAMEIELNQLKSILQDKKETETAGMTFFEGTVSGCPVVLVRSGIGKVNAALCAQLLALKFGVTHVINTGIAGAMAHGLKVLDFVVSSDALYHDMDATGFGYKPTQIPQMECSDFRADPALIEAARNAFGRTGDSASHKMLLGRVASGDQFISDRALKEKIRSICDPACVEMEGAAIAHACYLNKIPFVIIRCMSDMADDGEETSYTFNEQTAAALSATLVIKMLDTVK</sequence>
<evidence type="ECO:0000256" key="3">
    <source>
        <dbReference type="ARBA" id="ARBA00022605"/>
    </source>
</evidence>
<dbReference type="Proteomes" id="UP000595224">
    <property type="component" value="Chromosome"/>
</dbReference>